<gene>
    <name evidence="2" type="ORF">FIBSPDRAFT_853138</name>
</gene>
<evidence type="ECO:0000313" key="2">
    <source>
        <dbReference type="EMBL" id="KZP27937.1"/>
    </source>
</evidence>
<dbReference type="Proteomes" id="UP000076532">
    <property type="component" value="Unassembled WGS sequence"/>
</dbReference>
<organism evidence="2 3">
    <name type="scientific">Athelia psychrophila</name>
    <dbReference type="NCBI Taxonomy" id="1759441"/>
    <lineage>
        <taxon>Eukaryota</taxon>
        <taxon>Fungi</taxon>
        <taxon>Dikarya</taxon>
        <taxon>Basidiomycota</taxon>
        <taxon>Agaricomycotina</taxon>
        <taxon>Agaricomycetes</taxon>
        <taxon>Agaricomycetidae</taxon>
        <taxon>Atheliales</taxon>
        <taxon>Atheliaceae</taxon>
        <taxon>Athelia</taxon>
    </lineage>
</organism>
<feature type="region of interest" description="Disordered" evidence="1">
    <location>
        <begin position="1"/>
        <end position="55"/>
    </location>
</feature>
<name>A0A166R5S1_9AGAM</name>
<dbReference type="AlphaFoldDB" id="A0A166R5S1"/>
<feature type="compositionally biased region" description="Basic and acidic residues" evidence="1">
    <location>
        <begin position="32"/>
        <end position="55"/>
    </location>
</feature>
<accession>A0A166R5S1</accession>
<proteinExistence type="predicted"/>
<sequence>MIEDGGDGTAASTPVSENGEVEESGAAADSISKADAKKHLGQDSKVPCRAEFGRG</sequence>
<evidence type="ECO:0000256" key="1">
    <source>
        <dbReference type="SAM" id="MobiDB-lite"/>
    </source>
</evidence>
<dbReference type="EMBL" id="KV417506">
    <property type="protein sequence ID" value="KZP27937.1"/>
    <property type="molecule type" value="Genomic_DNA"/>
</dbReference>
<reference evidence="2 3" key="1">
    <citation type="journal article" date="2016" name="Mol. Biol. Evol.">
        <title>Comparative Genomics of Early-Diverging Mushroom-Forming Fungi Provides Insights into the Origins of Lignocellulose Decay Capabilities.</title>
        <authorList>
            <person name="Nagy L.G."/>
            <person name="Riley R."/>
            <person name="Tritt A."/>
            <person name="Adam C."/>
            <person name="Daum C."/>
            <person name="Floudas D."/>
            <person name="Sun H."/>
            <person name="Yadav J.S."/>
            <person name="Pangilinan J."/>
            <person name="Larsson K.H."/>
            <person name="Matsuura K."/>
            <person name="Barry K."/>
            <person name="Labutti K."/>
            <person name="Kuo R."/>
            <person name="Ohm R.A."/>
            <person name="Bhattacharya S.S."/>
            <person name="Shirouzu T."/>
            <person name="Yoshinaga Y."/>
            <person name="Martin F.M."/>
            <person name="Grigoriev I.V."/>
            <person name="Hibbett D.S."/>
        </authorList>
    </citation>
    <scope>NUCLEOTIDE SEQUENCE [LARGE SCALE GENOMIC DNA]</scope>
    <source>
        <strain evidence="2 3">CBS 109695</strain>
    </source>
</reference>
<keyword evidence="3" id="KW-1185">Reference proteome</keyword>
<protein>
    <submittedName>
        <fullName evidence="2">Uncharacterized protein</fullName>
    </submittedName>
</protein>
<evidence type="ECO:0000313" key="3">
    <source>
        <dbReference type="Proteomes" id="UP000076532"/>
    </source>
</evidence>